<dbReference type="OMA" id="QAPRYDN"/>
<evidence type="ECO:0000313" key="21">
    <source>
        <dbReference type="EnsemblMetazoa" id="XP_019759812.1"/>
    </source>
</evidence>
<dbReference type="InterPro" id="IPR008925">
    <property type="entry name" value="aa_tRNA-synth_I_cd-bd_sf"/>
</dbReference>
<feature type="non-terminal residue" evidence="20">
    <location>
        <position position="1"/>
    </location>
</feature>
<protein>
    <recommendedName>
        <fullName evidence="11">Nondiscriminating glutamyl-tRNA synthetase EARS2, mitochondrial</fullName>
        <ecNumber evidence="3">6.1.1.17</ecNumber>
        <ecNumber evidence="10">6.1.1.24</ecNumber>
    </recommendedName>
    <alternativeName>
        <fullName evidence="13">Glutamate--tRNA(Gln) ligase EARS2, mitochondrial</fullName>
    </alternativeName>
    <alternativeName>
        <fullName evidence="9">Glutamyl-tRNA synthetase</fullName>
    </alternativeName>
    <alternativeName>
        <fullName evidence="12">Mitochondrial glutamyl-tRNA synthetase</fullName>
    </alternativeName>
</protein>
<dbReference type="GO" id="GO:0005739">
    <property type="term" value="C:mitochondrion"/>
    <property type="evidence" value="ECO:0007669"/>
    <property type="project" value="UniProtKB-SubCell"/>
</dbReference>
<feature type="domain" description="Aminoacyl-tRNA synthetase class I anticodon-binding" evidence="19">
    <location>
        <begin position="381"/>
        <end position="511"/>
    </location>
</feature>
<dbReference type="GO" id="GO:0000049">
    <property type="term" value="F:tRNA binding"/>
    <property type="evidence" value="ECO:0007669"/>
    <property type="project" value="InterPro"/>
</dbReference>
<feature type="domain" description="Glutamyl/glutaminyl-tRNA synthetase class Ib catalytic" evidence="18">
    <location>
        <begin position="29"/>
        <end position="334"/>
    </location>
</feature>
<evidence type="ECO:0000313" key="20">
    <source>
        <dbReference type="EMBL" id="ENN77358.1"/>
    </source>
</evidence>
<dbReference type="EMBL" id="KB740948">
    <property type="protein sequence ID" value="ENN77358.1"/>
    <property type="molecule type" value="Genomic_DNA"/>
</dbReference>
<gene>
    <name evidence="21" type="primary">109537485</name>
    <name evidence="20" type="ORF">YQE_06183</name>
</gene>
<accession>N6THR9</accession>
<dbReference type="Pfam" id="PF19269">
    <property type="entry name" value="Anticodon_2"/>
    <property type="match status" value="1"/>
</dbReference>
<dbReference type="InterPro" id="IPR020058">
    <property type="entry name" value="Glu/Gln-tRNA-synth_Ib_cat-dom"/>
</dbReference>
<dbReference type="SUPFAM" id="SSF52374">
    <property type="entry name" value="Nucleotidylyl transferase"/>
    <property type="match status" value="1"/>
</dbReference>
<evidence type="ECO:0000256" key="4">
    <source>
        <dbReference type="ARBA" id="ARBA00022598"/>
    </source>
</evidence>
<evidence type="ECO:0000256" key="11">
    <source>
        <dbReference type="ARBA" id="ARBA00044142"/>
    </source>
</evidence>
<comment type="catalytic activity">
    <reaction evidence="14">
        <text>tRNA(Glu) + L-glutamate + ATP = L-glutamyl-tRNA(Glu) + AMP + diphosphate</text>
        <dbReference type="Rhea" id="RHEA:23540"/>
        <dbReference type="Rhea" id="RHEA-COMP:9663"/>
        <dbReference type="Rhea" id="RHEA-COMP:9680"/>
        <dbReference type="ChEBI" id="CHEBI:29985"/>
        <dbReference type="ChEBI" id="CHEBI:30616"/>
        <dbReference type="ChEBI" id="CHEBI:33019"/>
        <dbReference type="ChEBI" id="CHEBI:78442"/>
        <dbReference type="ChEBI" id="CHEBI:78520"/>
        <dbReference type="ChEBI" id="CHEBI:456215"/>
        <dbReference type="EC" id="6.1.1.17"/>
    </reaction>
    <physiologicalReaction direction="left-to-right" evidence="14">
        <dbReference type="Rhea" id="RHEA:23541"/>
    </physiologicalReaction>
</comment>
<evidence type="ECO:0000256" key="2">
    <source>
        <dbReference type="ARBA" id="ARBA00007894"/>
    </source>
</evidence>
<reference evidence="21" key="2">
    <citation type="submission" date="2024-08" db="UniProtKB">
        <authorList>
            <consortium name="EnsemblMetazoa"/>
        </authorList>
    </citation>
    <scope>IDENTIFICATION</scope>
</reference>
<dbReference type="InterPro" id="IPR033910">
    <property type="entry name" value="GluRS_core"/>
</dbReference>
<dbReference type="CDD" id="cd00808">
    <property type="entry name" value="GluRS_core"/>
    <property type="match status" value="1"/>
</dbReference>
<evidence type="ECO:0000256" key="17">
    <source>
        <dbReference type="RuleBase" id="RU363037"/>
    </source>
</evidence>
<dbReference type="HOGENOM" id="CLU_015768_6_3_1"/>
<keyword evidence="8 17" id="KW-0030">Aminoacyl-tRNA synthetase</keyword>
<name>N6THR9_DENPD</name>
<dbReference type="InterPro" id="IPR049940">
    <property type="entry name" value="GluQ/Sye"/>
</dbReference>
<keyword evidence="4 17" id="KW-0436">Ligase</keyword>
<comment type="catalytic activity">
    <reaction evidence="15">
        <text>tRNA(Glx) + L-glutamate + ATP = L-glutamyl-tRNA(Glx) + AMP + diphosphate</text>
        <dbReference type="Rhea" id="RHEA:18397"/>
        <dbReference type="Rhea" id="RHEA-COMP:9713"/>
        <dbReference type="Rhea" id="RHEA-COMP:9716"/>
        <dbReference type="ChEBI" id="CHEBI:29985"/>
        <dbReference type="ChEBI" id="CHEBI:30616"/>
        <dbReference type="ChEBI" id="CHEBI:33019"/>
        <dbReference type="ChEBI" id="CHEBI:78442"/>
        <dbReference type="ChEBI" id="CHEBI:78520"/>
        <dbReference type="ChEBI" id="CHEBI:456215"/>
        <dbReference type="EC" id="6.1.1.24"/>
    </reaction>
    <physiologicalReaction direction="left-to-right" evidence="15">
        <dbReference type="Rhea" id="RHEA:18398"/>
    </physiologicalReaction>
</comment>
<dbReference type="EC" id="6.1.1.24" evidence="10"/>
<evidence type="ECO:0000256" key="3">
    <source>
        <dbReference type="ARBA" id="ARBA00012835"/>
    </source>
</evidence>
<dbReference type="HAMAP" id="MF_00022">
    <property type="entry name" value="Glu_tRNA_synth_type1"/>
    <property type="match status" value="1"/>
</dbReference>
<keyword evidence="5 17" id="KW-0547">Nucleotide-binding</keyword>
<dbReference type="InterPro" id="IPR020751">
    <property type="entry name" value="aa-tRNA-synth_I_codon-bd_sub2"/>
</dbReference>
<evidence type="ECO:0000256" key="5">
    <source>
        <dbReference type="ARBA" id="ARBA00022741"/>
    </source>
</evidence>
<dbReference type="Pfam" id="PF00749">
    <property type="entry name" value="tRNA-synt_1c"/>
    <property type="match status" value="1"/>
</dbReference>
<evidence type="ECO:0000256" key="16">
    <source>
        <dbReference type="ARBA" id="ARBA00047689"/>
    </source>
</evidence>
<dbReference type="PANTHER" id="PTHR43311:SF2">
    <property type="entry name" value="GLUTAMATE--TRNA LIGASE, MITOCHONDRIAL-RELATED"/>
    <property type="match status" value="1"/>
</dbReference>
<dbReference type="SUPFAM" id="SSF48163">
    <property type="entry name" value="An anticodon-binding domain of class I aminoacyl-tRNA synthetases"/>
    <property type="match status" value="1"/>
</dbReference>
<comment type="catalytic activity">
    <reaction evidence="16">
        <text>tRNA(Gln) + L-glutamate + ATP = L-glutamyl-tRNA(Gln) + AMP + diphosphate</text>
        <dbReference type="Rhea" id="RHEA:64612"/>
        <dbReference type="Rhea" id="RHEA-COMP:9662"/>
        <dbReference type="Rhea" id="RHEA-COMP:9684"/>
        <dbReference type="ChEBI" id="CHEBI:29985"/>
        <dbReference type="ChEBI" id="CHEBI:30616"/>
        <dbReference type="ChEBI" id="CHEBI:33019"/>
        <dbReference type="ChEBI" id="CHEBI:78442"/>
        <dbReference type="ChEBI" id="CHEBI:78520"/>
        <dbReference type="ChEBI" id="CHEBI:456215"/>
    </reaction>
    <physiologicalReaction direction="left-to-right" evidence="16">
        <dbReference type="Rhea" id="RHEA:64613"/>
    </physiologicalReaction>
</comment>
<keyword evidence="6 17" id="KW-0067">ATP-binding</keyword>
<dbReference type="GO" id="GO:0006424">
    <property type="term" value="P:glutamyl-tRNA aminoacylation"/>
    <property type="evidence" value="ECO:0007669"/>
    <property type="project" value="InterPro"/>
</dbReference>
<dbReference type="PROSITE" id="PS00178">
    <property type="entry name" value="AA_TRNA_LIGASE_I"/>
    <property type="match status" value="1"/>
</dbReference>
<evidence type="ECO:0000259" key="18">
    <source>
        <dbReference type="Pfam" id="PF00749"/>
    </source>
</evidence>
<evidence type="ECO:0000256" key="12">
    <source>
        <dbReference type="ARBA" id="ARBA00044251"/>
    </source>
</evidence>
<dbReference type="AlphaFoldDB" id="N6THR9"/>
<dbReference type="EnsemblMetazoa" id="XM_019904253.1">
    <property type="protein sequence ID" value="XP_019759812.1"/>
    <property type="gene ID" value="LOC109537485"/>
</dbReference>
<dbReference type="GO" id="GO:0005524">
    <property type="term" value="F:ATP binding"/>
    <property type="evidence" value="ECO:0007669"/>
    <property type="project" value="UniProtKB-KW"/>
</dbReference>
<comment type="subcellular location">
    <subcellularLocation>
        <location evidence="1">Mitochondrion</location>
    </subcellularLocation>
</comment>
<evidence type="ECO:0000256" key="14">
    <source>
        <dbReference type="ARBA" id="ARBA00047366"/>
    </source>
</evidence>
<sequence>MILKLSSLLRHQYRRGCSKAVSRLHGTCEIRVRFAPSPTGFLHLGGLRTAFYNFLFAKKLGGTFILRIEDTDQTRKVVGAAEALQDDLRWAGIEIDEGPQQGGSFGPYLQSERLPLYKEHVKILLKNRSAYRCFCSDRRLQLLKKEAVRANEIPKYDNKCRYLSEDEIQKKLARGDPYCVRFQISDKEESFTDLVYGAIRYNVSLNEGDPVILKSDGFPTYHFANVVDDHLMQISHVLRGVEWQISTTKHLLLYKAFGWTPPHFGHLPLLLNSDGSKLSKRQGDIQISHYRDRGIFPIALLNFIASSGGGFEKVQERHVKRKCYTVKELCEQFDFSKINTHSGKLMSDQLLHFNNLALNKLYESSSTRHALIEEVRKLANEHLRKIHGDISAQLSDDYISKVLSWALTRIQNLPELFSPGLAFIWTIPESYNVDQNIFCALPSLKQQLSSTSEFNKEKLNVLLKQTSKEHNLKYGLFMKSLRKILSGLQEGPGIAEMMEILGKENTIRRLDLCLNKSLT</sequence>
<dbReference type="PRINTS" id="PR00987">
    <property type="entry name" value="TRNASYNTHGLU"/>
</dbReference>
<dbReference type="GO" id="GO:0004818">
    <property type="term" value="F:glutamate-tRNA ligase activity"/>
    <property type="evidence" value="ECO:0007669"/>
    <property type="project" value="UniProtKB-EC"/>
</dbReference>
<evidence type="ECO:0000256" key="15">
    <source>
        <dbReference type="ARBA" id="ARBA00047479"/>
    </source>
</evidence>
<comment type="similarity">
    <text evidence="2">Belongs to the class-I aminoacyl-tRNA synthetase family. Glutamate--tRNA ligase type 1 subfamily.</text>
</comment>
<dbReference type="InterPro" id="IPR001412">
    <property type="entry name" value="aa-tRNA-synth_I_CS"/>
</dbReference>
<evidence type="ECO:0000256" key="1">
    <source>
        <dbReference type="ARBA" id="ARBA00004173"/>
    </source>
</evidence>
<proteinExistence type="inferred from homology"/>
<dbReference type="EC" id="6.1.1.17" evidence="3"/>
<dbReference type="Proteomes" id="UP000019118">
    <property type="component" value="Unassembled WGS sequence"/>
</dbReference>
<organism evidence="20">
    <name type="scientific">Dendroctonus ponderosae</name>
    <name type="common">Mountain pine beetle</name>
    <dbReference type="NCBI Taxonomy" id="77166"/>
    <lineage>
        <taxon>Eukaryota</taxon>
        <taxon>Metazoa</taxon>
        <taxon>Ecdysozoa</taxon>
        <taxon>Arthropoda</taxon>
        <taxon>Hexapoda</taxon>
        <taxon>Insecta</taxon>
        <taxon>Pterygota</taxon>
        <taxon>Neoptera</taxon>
        <taxon>Endopterygota</taxon>
        <taxon>Coleoptera</taxon>
        <taxon>Polyphaga</taxon>
        <taxon>Cucujiformia</taxon>
        <taxon>Curculionidae</taxon>
        <taxon>Scolytinae</taxon>
        <taxon>Dendroctonus</taxon>
    </lineage>
</organism>
<evidence type="ECO:0000313" key="22">
    <source>
        <dbReference type="Proteomes" id="UP000019118"/>
    </source>
</evidence>
<dbReference type="NCBIfam" id="TIGR00464">
    <property type="entry name" value="gltX_bact"/>
    <property type="match status" value="1"/>
</dbReference>
<reference evidence="20 22" key="1">
    <citation type="journal article" date="2013" name="Genome Biol.">
        <title>Draft genome of the mountain pine beetle, Dendroctonus ponderosae Hopkins, a major forest pest.</title>
        <authorList>
            <person name="Keeling C.I."/>
            <person name="Yuen M.M."/>
            <person name="Liao N.Y."/>
            <person name="Docking T.R."/>
            <person name="Chan S.K."/>
            <person name="Taylor G.A."/>
            <person name="Palmquist D.L."/>
            <person name="Jackman S.D."/>
            <person name="Nguyen A."/>
            <person name="Li M."/>
            <person name="Henderson H."/>
            <person name="Janes J.K."/>
            <person name="Zhao Y."/>
            <person name="Pandoh P."/>
            <person name="Moore R."/>
            <person name="Sperling F.A."/>
            <person name="Huber D.P."/>
            <person name="Birol I."/>
            <person name="Jones S.J."/>
            <person name="Bohlmann J."/>
        </authorList>
    </citation>
    <scope>NUCLEOTIDE SEQUENCE</scope>
</reference>
<dbReference type="InterPro" id="IPR045462">
    <property type="entry name" value="aa-tRNA-synth_I_cd-bd"/>
</dbReference>
<evidence type="ECO:0000256" key="13">
    <source>
        <dbReference type="ARBA" id="ARBA00044313"/>
    </source>
</evidence>
<evidence type="ECO:0000256" key="6">
    <source>
        <dbReference type="ARBA" id="ARBA00022840"/>
    </source>
</evidence>
<dbReference type="InterPro" id="IPR000924">
    <property type="entry name" value="Glu/Gln-tRNA-synth"/>
</dbReference>
<dbReference type="OrthoDB" id="428822at2759"/>
<dbReference type="InterPro" id="IPR014729">
    <property type="entry name" value="Rossmann-like_a/b/a_fold"/>
</dbReference>
<dbReference type="GO" id="GO:0050561">
    <property type="term" value="F:glutamate-tRNA(Gln) ligase activity"/>
    <property type="evidence" value="ECO:0007669"/>
    <property type="project" value="UniProtKB-EC"/>
</dbReference>
<dbReference type="FunFam" id="3.40.50.620:FF:000045">
    <property type="entry name" value="Glutamate--tRNA ligase, mitochondrial"/>
    <property type="match status" value="1"/>
</dbReference>
<evidence type="ECO:0000256" key="8">
    <source>
        <dbReference type="ARBA" id="ARBA00023146"/>
    </source>
</evidence>
<dbReference type="Gene3D" id="3.40.50.620">
    <property type="entry name" value="HUPs"/>
    <property type="match status" value="1"/>
</dbReference>
<evidence type="ECO:0000259" key="19">
    <source>
        <dbReference type="Pfam" id="PF19269"/>
    </source>
</evidence>
<dbReference type="InterPro" id="IPR004527">
    <property type="entry name" value="Glu-tRNA-ligase_bac/mito"/>
</dbReference>
<evidence type="ECO:0000256" key="7">
    <source>
        <dbReference type="ARBA" id="ARBA00022917"/>
    </source>
</evidence>
<evidence type="ECO:0000256" key="9">
    <source>
        <dbReference type="ARBA" id="ARBA00030865"/>
    </source>
</evidence>
<dbReference type="Gene3D" id="1.10.10.350">
    <property type="match status" value="1"/>
</dbReference>
<evidence type="ECO:0000256" key="10">
    <source>
        <dbReference type="ARBA" id="ARBA00044054"/>
    </source>
</evidence>
<keyword evidence="22" id="KW-1185">Reference proteome</keyword>
<dbReference type="GO" id="GO:0008270">
    <property type="term" value="F:zinc ion binding"/>
    <property type="evidence" value="ECO:0007669"/>
    <property type="project" value="InterPro"/>
</dbReference>
<keyword evidence="7 17" id="KW-0648">Protein biosynthesis</keyword>
<dbReference type="PANTHER" id="PTHR43311">
    <property type="entry name" value="GLUTAMATE--TRNA LIGASE"/>
    <property type="match status" value="1"/>
</dbReference>